<name>A0ACD1AF94_9FIRM</name>
<evidence type="ECO:0000313" key="1">
    <source>
        <dbReference type="EMBL" id="QOX65136.1"/>
    </source>
</evidence>
<evidence type="ECO:0000313" key="2">
    <source>
        <dbReference type="Proteomes" id="UP000594014"/>
    </source>
</evidence>
<keyword evidence="2" id="KW-1185">Reference proteome</keyword>
<gene>
    <name evidence="1" type="ORF">FRZ06_18180</name>
</gene>
<protein>
    <submittedName>
        <fullName evidence="1">HAMP domain-containing protein</fullName>
    </submittedName>
</protein>
<dbReference type="EMBL" id="CP042469">
    <property type="protein sequence ID" value="QOX65136.1"/>
    <property type="molecule type" value="Genomic_DNA"/>
</dbReference>
<proteinExistence type="predicted"/>
<organism evidence="1 2">
    <name type="scientific">Anoxybacterium hadale</name>
    <dbReference type="NCBI Taxonomy" id="3408580"/>
    <lineage>
        <taxon>Bacteria</taxon>
        <taxon>Bacillati</taxon>
        <taxon>Bacillota</taxon>
        <taxon>Clostridia</taxon>
        <taxon>Peptostreptococcales</taxon>
        <taxon>Anaerovoracaceae</taxon>
        <taxon>Anoxybacterium</taxon>
    </lineage>
</organism>
<accession>A0ACD1AF94</accession>
<dbReference type="Proteomes" id="UP000594014">
    <property type="component" value="Chromosome"/>
</dbReference>
<sequence length="1131" mass="121526">MRVNLSQKITIFIGVLVLIITSALGLISINMSTAALLRNQEDAVMQYAKESAELIHSDISKNLAVLEEVAMRSRTATMDWSVQRESLAADVDRLGYLDMAVVLPDGSITYVKTGDTAQFADQDMHYIEKAMAGEANISDVLISPVTGKAVVLEFAPIRANGTVVGVLLGRRDGTFISTITDELGIGKRGYAFIIGADSTFYAHPNQDYVMNQENALANIESGGPLKNFGVALKELGQGTEGIVHYALDGDERITALTPIPGMNWMLCAGNYESDILGSVNTLRNTIVAVSGAVALLALLLAFTLGNIIGKPIKKLSEAAERLALGDVEVEVDGIRKSKDEVGDLLNAFGKMIENIKGQAEAAKKIAEGDLSLEVIPRSDKDVLANSMVSVVCTLKNLVEEAETLTSAAVEGRLEKRGNSDQFEGGFKQIIGGFNQTLDGIVNPLNVALAYIEKIANGDDLEIIENNYPGEYGILIDNLTKVRESLYSLLAESGELTKSAERGDLFYRADLSKLKGGYAQIVNGVNKTIDTLVGHLNELPSPVMIMDRDLSIRYINRIGADLAGAPAAEVVGMKCYDLCKTSDCNTENCACTQAMEQNRKVVRETDAHPNGRDLEISYTGIPIRDENQQVIGALELIVDQTEMKSTLRKIEKQAAYQEREVDQLIVNLEKLAQGELSIETPVQEVDEDTQSIGENFKNINANLKKSVSAIQMLIDDASMLTTAAVEGNLKRRADASKHGGGYAQIMEGFNQTLNAVIAPIDEASAVLEEMARGNLHISMDGDYRGEHAVIKNALNETVSNLLSYVSEISEVLTAIGNGNLNQAITADYKGDFVEIKDSLNNIIVSLNQVLGNINEAAEQVSAGSRQVSDGSQALSQGSTEQASSIEELTASIAEISSQTRQNAINANTANELTTEARDNAVKGNDQMKEMLNSMIEINASSENISKIIKVIDDIAFQTNILALNAAVEAARAGQHGKGFAVVAEEVRNLAARSASAAKETTDLIEGSISKAREGTRIADETASALNEIVGGIERATDIVSEIASASNEQASGISQINKGIEQVSQVVQNNSATAEESAAASEELSSQAELLKEMIGRFKLNNRSEGLHTGEFRLLESASVSKITIGNERDKY</sequence>
<reference evidence="1" key="1">
    <citation type="submission" date="2019-08" db="EMBL/GenBank/DDBJ databases">
        <title>Genome sequence of Clostridiales bacterium MT110.</title>
        <authorList>
            <person name="Cao J."/>
        </authorList>
    </citation>
    <scope>NUCLEOTIDE SEQUENCE</scope>
    <source>
        <strain evidence="1">MT110</strain>
    </source>
</reference>